<evidence type="ECO:0000256" key="1">
    <source>
        <dbReference type="SAM" id="Phobius"/>
    </source>
</evidence>
<dbReference type="AlphaFoldDB" id="A0A6S6TAV8"/>
<accession>A0A6S6TAV8</accession>
<reference evidence="2" key="1">
    <citation type="submission" date="2020-01" db="EMBL/GenBank/DDBJ databases">
        <authorList>
            <person name="Meier V. D."/>
            <person name="Meier V D."/>
        </authorList>
    </citation>
    <scope>NUCLEOTIDE SEQUENCE</scope>
    <source>
        <strain evidence="2">HLG_WM_MAG_08</strain>
    </source>
</reference>
<feature type="transmembrane region" description="Helical" evidence="1">
    <location>
        <begin position="49"/>
        <end position="71"/>
    </location>
</feature>
<feature type="transmembrane region" description="Helical" evidence="1">
    <location>
        <begin position="12"/>
        <end position="37"/>
    </location>
</feature>
<sequence length="112" mass="12791">MQRRSTYVWWKHLLFWGMWLLLLGPAYISAFGAWLIGSMLPGYHDPVDIILTVILTSTLLLIMAVAVYTAWHFWHQTRPFSRLIIWLSVGLLGIPLLSTAGALFSYVKLSVT</sequence>
<name>A0A6S6TAV8_9GAMM</name>
<keyword evidence="1" id="KW-1133">Transmembrane helix</keyword>
<evidence type="ECO:0000313" key="2">
    <source>
        <dbReference type="EMBL" id="CAA6815326.1"/>
    </source>
</evidence>
<protein>
    <submittedName>
        <fullName evidence="2">Uncharacterized protein</fullName>
    </submittedName>
</protein>
<gene>
    <name evidence="2" type="ORF">HELGO_WM45012</name>
</gene>
<feature type="transmembrane region" description="Helical" evidence="1">
    <location>
        <begin position="83"/>
        <end position="107"/>
    </location>
</feature>
<dbReference type="EMBL" id="CACVAV010000248">
    <property type="protein sequence ID" value="CAA6815326.1"/>
    <property type="molecule type" value="Genomic_DNA"/>
</dbReference>
<proteinExistence type="predicted"/>
<organism evidence="2">
    <name type="scientific">uncultured Thiotrichaceae bacterium</name>
    <dbReference type="NCBI Taxonomy" id="298394"/>
    <lineage>
        <taxon>Bacteria</taxon>
        <taxon>Pseudomonadati</taxon>
        <taxon>Pseudomonadota</taxon>
        <taxon>Gammaproteobacteria</taxon>
        <taxon>Thiotrichales</taxon>
        <taxon>Thiotrichaceae</taxon>
        <taxon>environmental samples</taxon>
    </lineage>
</organism>
<keyword evidence="1" id="KW-0812">Transmembrane</keyword>
<keyword evidence="1" id="KW-0472">Membrane</keyword>